<dbReference type="Gene3D" id="2.60.120.260">
    <property type="entry name" value="Galactose-binding domain-like"/>
    <property type="match status" value="1"/>
</dbReference>
<evidence type="ECO:0000313" key="3">
    <source>
        <dbReference type="EMBL" id="MBE9662627.1"/>
    </source>
</evidence>
<feature type="domain" description="SGNH hydrolase-type esterase" evidence="2">
    <location>
        <begin position="54"/>
        <end position="223"/>
    </location>
</feature>
<dbReference type="PANTHER" id="PTHR34407">
    <property type="entry name" value="EXPRESSED PROTEIN"/>
    <property type="match status" value="1"/>
</dbReference>
<accession>A0A929KXT3</accession>
<organism evidence="3 4">
    <name type="scientific">Mucilaginibacter myungsuensis</name>
    <dbReference type="NCBI Taxonomy" id="649104"/>
    <lineage>
        <taxon>Bacteria</taxon>
        <taxon>Pseudomonadati</taxon>
        <taxon>Bacteroidota</taxon>
        <taxon>Sphingobacteriia</taxon>
        <taxon>Sphingobacteriales</taxon>
        <taxon>Sphingobacteriaceae</taxon>
        <taxon>Mucilaginibacter</taxon>
    </lineage>
</organism>
<protein>
    <recommendedName>
        <fullName evidence="2">SGNH hydrolase-type esterase domain-containing protein</fullName>
    </recommendedName>
</protein>
<dbReference type="GO" id="GO:0016788">
    <property type="term" value="F:hydrolase activity, acting on ester bonds"/>
    <property type="evidence" value="ECO:0007669"/>
    <property type="project" value="UniProtKB-ARBA"/>
</dbReference>
<keyword evidence="4" id="KW-1185">Reference proteome</keyword>
<sequence>MMRIRLILLLFACCFCSAAIAQRTSVDTNYFEVRKGLGHFYQAVLKDKKATIAFLGGSITFNPGWRDKVRAYLKGKYPNTKFRFISAGIPSLGSLPHAFRLQRDILDSGKVDLLFFEAAVNDKVNGTDSLTQYLSLEGVVRHARKSNPYMDIIMMSFADPTKTADYTKGVVPGEVYRHERIAAYYGLPSINLAKEVADKLNAKVFSWEEDFVDLHPSPFGQELYYQRIKKLLRSEADKYSPTEAKIFSYQLPKQLTKGVFENGAYVDIKTSAYDKGWKYNPEWEPDNGQETRPGFVNVPMLISTAPNSELKFQFKGNAVGIAIVSGGDAGMISYRIDNGQPKTLDLFTEWSSWLHLPWYLCLSSDLKPGKHTLTLTVSADKNAKSKGNAVRIVHFLVNQSKQ</sequence>
<dbReference type="Pfam" id="PF13472">
    <property type="entry name" value="Lipase_GDSL_2"/>
    <property type="match status" value="1"/>
</dbReference>
<reference evidence="3" key="1">
    <citation type="submission" date="2020-10" db="EMBL/GenBank/DDBJ databases">
        <title>Mucilaginibacter mali sp. nov., isolated from rhizosphere soil of apple orchard.</title>
        <authorList>
            <person name="Lee J.-S."/>
            <person name="Kim H.S."/>
            <person name="Kim J.-S."/>
        </authorList>
    </citation>
    <scope>NUCLEOTIDE SEQUENCE</scope>
    <source>
        <strain evidence="3">KCTC 22746</strain>
    </source>
</reference>
<dbReference type="SUPFAM" id="SSF52266">
    <property type="entry name" value="SGNH hydrolase"/>
    <property type="match status" value="1"/>
</dbReference>
<dbReference type="Gene3D" id="3.40.50.1110">
    <property type="entry name" value="SGNH hydrolase"/>
    <property type="match status" value="1"/>
</dbReference>
<dbReference type="InterPro" id="IPR036514">
    <property type="entry name" value="SGNH_hydro_sf"/>
</dbReference>
<name>A0A929KXT3_9SPHI</name>
<dbReference type="InterPro" id="IPR013830">
    <property type="entry name" value="SGNH_hydro"/>
</dbReference>
<feature type="signal peptide" evidence="1">
    <location>
        <begin position="1"/>
        <end position="21"/>
    </location>
</feature>
<evidence type="ECO:0000313" key="4">
    <source>
        <dbReference type="Proteomes" id="UP000622475"/>
    </source>
</evidence>
<keyword evidence="1" id="KW-0732">Signal</keyword>
<evidence type="ECO:0000256" key="1">
    <source>
        <dbReference type="SAM" id="SignalP"/>
    </source>
</evidence>
<gene>
    <name evidence="3" type="ORF">IRJ16_12100</name>
</gene>
<dbReference type="AlphaFoldDB" id="A0A929KXT3"/>
<dbReference type="EMBL" id="JADFFL010000004">
    <property type="protein sequence ID" value="MBE9662627.1"/>
    <property type="molecule type" value="Genomic_DNA"/>
</dbReference>
<dbReference type="PANTHER" id="PTHR34407:SF1">
    <property type="entry name" value="SGNH HYDROLASE-TYPE ESTERASE DOMAIN-CONTAINING PROTEIN"/>
    <property type="match status" value="1"/>
</dbReference>
<comment type="caution">
    <text evidence="3">The sequence shown here is derived from an EMBL/GenBank/DDBJ whole genome shotgun (WGS) entry which is preliminary data.</text>
</comment>
<dbReference type="CDD" id="cd00229">
    <property type="entry name" value="SGNH_hydrolase"/>
    <property type="match status" value="1"/>
</dbReference>
<dbReference type="RefSeq" id="WP_194111841.1">
    <property type="nucleotide sequence ID" value="NZ_JADFFL010000004.1"/>
</dbReference>
<feature type="chain" id="PRO_5036919736" description="SGNH hydrolase-type esterase domain-containing protein" evidence="1">
    <location>
        <begin position="22"/>
        <end position="402"/>
    </location>
</feature>
<proteinExistence type="predicted"/>
<dbReference type="Proteomes" id="UP000622475">
    <property type="component" value="Unassembled WGS sequence"/>
</dbReference>
<evidence type="ECO:0000259" key="2">
    <source>
        <dbReference type="Pfam" id="PF13472"/>
    </source>
</evidence>